<dbReference type="InterPro" id="IPR002794">
    <property type="entry name" value="DUF92_TMEM19"/>
</dbReference>
<feature type="transmembrane region" description="Helical" evidence="6">
    <location>
        <begin position="157"/>
        <end position="177"/>
    </location>
</feature>
<comment type="subcellular location">
    <subcellularLocation>
        <location evidence="1">Membrane</location>
        <topology evidence="1">Multi-pass membrane protein</topology>
    </subcellularLocation>
</comment>
<dbReference type="RefSeq" id="WP_194104725.1">
    <property type="nucleotide sequence ID" value="NZ_JADFFM010000001.1"/>
</dbReference>
<comment type="similarity">
    <text evidence="2">Belongs to the TMEM19 family.</text>
</comment>
<evidence type="ECO:0000313" key="7">
    <source>
        <dbReference type="EMBL" id="MBE9665325.1"/>
    </source>
</evidence>
<keyword evidence="4 6" id="KW-1133">Transmembrane helix</keyword>
<dbReference type="PANTHER" id="PTHR13353:SF5">
    <property type="entry name" value="TRANSMEMBRANE PROTEIN 19"/>
    <property type="match status" value="1"/>
</dbReference>
<evidence type="ECO:0000256" key="6">
    <source>
        <dbReference type="SAM" id="Phobius"/>
    </source>
</evidence>
<dbReference type="PANTHER" id="PTHR13353">
    <property type="entry name" value="TRANSMEMBRANE PROTEIN 19"/>
    <property type="match status" value="1"/>
</dbReference>
<comment type="caution">
    <text evidence="7">The sequence shown here is derived from an EMBL/GenBank/DDBJ whole genome shotgun (WGS) entry which is preliminary data.</text>
</comment>
<keyword evidence="8" id="KW-1185">Reference proteome</keyword>
<sequence>MPFYSDLFIYLFLLSGVIISYTTRKLTLAGAITGGLVGLLIYKGAGYSGLLMMSFFFIAGSWATGWHSQDKQTIPTVENDNSPRTAGQVVANGGVAAILGGVTWCMPQYITLMQLMIAGSLASATADTLSSELGTVYGRNFYNVLTFRKDQRGLDGVVSLEGTLTGVLGAGFIAVIYALFFGWGWPVCWVIIAGTIGNLADSVLGAALERKHLIGNNLVNFLNTLVGAAVCGLLIYLV</sequence>
<feature type="transmembrane region" description="Helical" evidence="6">
    <location>
        <begin position="44"/>
        <end position="63"/>
    </location>
</feature>
<evidence type="ECO:0000256" key="5">
    <source>
        <dbReference type="ARBA" id="ARBA00023136"/>
    </source>
</evidence>
<evidence type="ECO:0000256" key="2">
    <source>
        <dbReference type="ARBA" id="ARBA00009012"/>
    </source>
</evidence>
<proteinExistence type="inferred from homology"/>
<gene>
    <name evidence="7" type="ORF">IRJ18_03045</name>
</gene>
<evidence type="ECO:0000256" key="1">
    <source>
        <dbReference type="ARBA" id="ARBA00004141"/>
    </source>
</evidence>
<dbReference type="Pfam" id="PF01940">
    <property type="entry name" value="DUF92"/>
    <property type="match status" value="1"/>
</dbReference>
<feature type="transmembrane region" description="Helical" evidence="6">
    <location>
        <begin position="7"/>
        <end position="24"/>
    </location>
</feature>
<keyword evidence="5 6" id="KW-0472">Membrane</keyword>
<evidence type="ECO:0000256" key="4">
    <source>
        <dbReference type="ARBA" id="ARBA00022989"/>
    </source>
</evidence>
<feature type="transmembrane region" description="Helical" evidence="6">
    <location>
        <begin position="218"/>
        <end position="237"/>
    </location>
</feature>
<dbReference type="Proteomes" id="UP000632774">
    <property type="component" value="Unassembled WGS sequence"/>
</dbReference>
<feature type="transmembrane region" description="Helical" evidence="6">
    <location>
        <begin position="183"/>
        <end position="206"/>
    </location>
</feature>
<accession>A0ABR9XDQ4</accession>
<evidence type="ECO:0000313" key="8">
    <source>
        <dbReference type="Proteomes" id="UP000632774"/>
    </source>
</evidence>
<name>A0ABR9XDQ4_9SPHI</name>
<keyword evidence="3 6" id="KW-0812">Transmembrane</keyword>
<evidence type="ECO:0000256" key="3">
    <source>
        <dbReference type="ARBA" id="ARBA00022692"/>
    </source>
</evidence>
<organism evidence="7 8">
    <name type="scientific">Mucilaginibacter boryungensis</name>
    <dbReference type="NCBI Taxonomy" id="768480"/>
    <lineage>
        <taxon>Bacteria</taxon>
        <taxon>Pseudomonadati</taxon>
        <taxon>Bacteroidota</taxon>
        <taxon>Sphingobacteriia</taxon>
        <taxon>Sphingobacteriales</taxon>
        <taxon>Sphingobacteriaceae</taxon>
        <taxon>Mucilaginibacter</taxon>
    </lineage>
</organism>
<reference evidence="7 8" key="1">
    <citation type="submission" date="2020-10" db="EMBL/GenBank/DDBJ databases">
        <title>Mucilaginibacter mali sp. nov., isolated from rhizosphere soil of apple orchard.</title>
        <authorList>
            <person name="Lee J.-S."/>
            <person name="Kim H.S."/>
            <person name="Kim J.-S."/>
        </authorList>
    </citation>
    <scope>NUCLEOTIDE SEQUENCE [LARGE SCALE GENOMIC DNA]</scope>
    <source>
        <strain evidence="7 8">KCTC 23157</strain>
    </source>
</reference>
<dbReference type="EMBL" id="JADFFM010000001">
    <property type="protein sequence ID" value="MBE9665325.1"/>
    <property type="molecule type" value="Genomic_DNA"/>
</dbReference>
<protein>
    <submittedName>
        <fullName evidence="7">DUF92 domain-containing protein</fullName>
    </submittedName>
</protein>